<dbReference type="EMBL" id="CP042305">
    <property type="protein sequence ID" value="QDZ14433.1"/>
    <property type="molecule type" value="Genomic_DNA"/>
</dbReference>
<accession>A0A5B8M246</accession>
<dbReference type="InterPro" id="IPR007060">
    <property type="entry name" value="FtsL/DivIC"/>
</dbReference>
<reference evidence="2 3" key="1">
    <citation type="submission" date="2019-07" db="EMBL/GenBank/DDBJ databases">
        <title>Full genome sequence of Humibacter sp. WJ7-1.</title>
        <authorList>
            <person name="Im W.-T."/>
        </authorList>
    </citation>
    <scope>NUCLEOTIDE SEQUENCE [LARGE SCALE GENOMIC DNA]</scope>
    <source>
        <strain evidence="2 3">WJ7-1</strain>
    </source>
</reference>
<proteinExistence type="predicted"/>
<evidence type="ECO:0000313" key="3">
    <source>
        <dbReference type="Proteomes" id="UP000320216"/>
    </source>
</evidence>
<protein>
    <submittedName>
        <fullName evidence="2">Septum formation initiator family protein</fullName>
    </submittedName>
</protein>
<dbReference type="Pfam" id="PF04977">
    <property type="entry name" value="DivIC"/>
    <property type="match status" value="1"/>
</dbReference>
<evidence type="ECO:0000256" key="1">
    <source>
        <dbReference type="SAM" id="Phobius"/>
    </source>
</evidence>
<dbReference type="Proteomes" id="UP000320216">
    <property type="component" value="Chromosome"/>
</dbReference>
<dbReference type="AlphaFoldDB" id="A0A5B8M246"/>
<keyword evidence="1" id="KW-0472">Membrane</keyword>
<evidence type="ECO:0000313" key="2">
    <source>
        <dbReference type="EMBL" id="QDZ14433.1"/>
    </source>
</evidence>
<dbReference type="OrthoDB" id="5187715at2"/>
<organism evidence="2 3">
    <name type="scientific">Humibacter ginsenosidimutans</name>
    <dbReference type="NCBI Taxonomy" id="2599293"/>
    <lineage>
        <taxon>Bacteria</taxon>
        <taxon>Bacillati</taxon>
        <taxon>Actinomycetota</taxon>
        <taxon>Actinomycetes</taxon>
        <taxon>Micrococcales</taxon>
        <taxon>Microbacteriaceae</taxon>
        <taxon>Humibacter</taxon>
    </lineage>
</organism>
<dbReference type="KEGG" id="huw:FPZ11_06365"/>
<sequence length="155" mass="16893">MQQSGGMPASNPRASAKWLRGLRFSWFSLVMLGLVVLGVLVVAPTLHLYVDQQHKIAGLEKSNADTAAKVTDLHKQAANWSDPDYIKAQARDRLLFVMPGETSYLVIDDRPPAPKKDAAPVSTSIQNTKTDWLSAISESFLTAGLTTQTADQLSK</sequence>
<keyword evidence="3" id="KW-1185">Reference proteome</keyword>
<keyword evidence="1" id="KW-0812">Transmembrane</keyword>
<feature type="transmembrane region" description="Helical" evidence="1">
    <location>
        <begin position="26"/>
        <end position="50"/>
    </location>
</feature>
<gene>
    <name evidence="2" type="ORF">FPZ11_06365</name>
</gene>
<name>A0A5B8M246_9MICO</name>
<keyword evidence="1" id="KW-1133">Transmembrane helix</keyword>